<evidence type="ECO:0000313" key="9">
    <source>
        <dbReference type="EMBL" id="SPH24468.1"/>
    </source>
</evidence>
<dbReference type="GO" id="GO:0008373">
    <property type="term" value="F:sialyltransferase activity"/>
    <property type="evidence" value="ECO:0007669"/>
    <property type="project" value="InterPro"/>
</dbReference>
<keyword evidence="8" id="KW-0325">Glycoprotein</keyword>
<evidence type="ECO:0000256" key="5">
    <source>
        <dbReference type="ARBA" id="ARBA00022692"/>
    </source>
</evidence>
<evidence type="ECO:0000256" key="7">
    <source>
        <dbReference type="ARBA" id="ARBA00023136"/>
    </source>
</evidence>
<keyword evidence="10" id="KW-1185">Reference proteome</keyword>
<keyword evidence="3" id="KW-0328">Glycosyltransferase</keyword>
<sequence length="206" mass="23029">MTRAGFYLARTLRRERPLVAMSVPRADLMAQLRDKRVALVGNARSLADRAEGIEIDAADLVIRINRAPMPASRTHGRRTDWLALATSIGPEDLDRIRPKRILWMSHKRKRLPWPVATSTGFYLHPVSEFTRLRAGLRAPPTTGLMMIDLLAMSGLASLRLHGFDFFSSLSLTGSRSADQVPHDFNAERAFVEDLMVRDARITLAGA</sequence>
<dbReference type="GO" id="GO:0016020">
    <property type="term" value="C:membrane"/>
    <property type="evidence" value="ECO:0007669"/>
    <property type="project" value="UniProtKB-SubCell"/>
</dbReference>
<keyword evidence="4" id="KW-0808">Transferase</keyword>
<evidence type="ECO:0008006" key="11">
    <source>
        <dbReference type="Google" id="ProtNLM"/>
    </source>
</evidence>
<dbReference type="OrthoDB" id="5614897at2"/>
<dbReference type="InterPro" id="IPR038578">
    <property type="entry name" value="GT29-like_sf"/>
</dbReference>
<dbReference type="AlphaFoldDB" id="A0A2R8BM22"/>
<evidence type="ECO:0000256" key="4">
    <source>
        <dbReference type="ARBA" id="ARBA00022679"/>
    </source>
</evidence>
<evidence type="ECO:0000256" key="2">
    <source>
        <dbReference type="ARBA" id="ARBA00004308"/>
    </source>
</evidence>
<dbReference type="GO" id="GO:0012505">
    <property type="term" value="C:endomembrane system"/>
    <property type="evidence" value="ECO:0007669"/>
    <property type="project" value="UniProtKB-SubCell"/>
</dbReference>
<dbReference type="Pfam" id="PF00777">
    <property type="entry name" value="Glyco_transf_29"/>
    <property type="match status" value="1"/>
</dbReference>
<gene>
    <name evidence="9" type="ORF">DEA8626_03520</name>
</gene>
<proteinExistence type="predicted"/>
<evidence type="ECO:0000256" key="6">
    <source>
        <dbReference type="ARBA" id="ARBA00022989"/>
    </source>
</evidence>
<keyword evidence="5" id="KW-0812">Transmembrane</keyword>
<dbReference type="InterPro" id="IPR001675">
    <property type="entry name" value="Glyco_trans_29"/>
</dbReference>
<dbReference type="Proteomes" id="UP000244924">
    <property type="component" value="Unassembled WGS sequence"/>
</dbReference>
<evidence type="ECO:0000313" key="10">
    <source>
        <dbReference type="Proteomes" id="UP000244924"/>
    </source>
</evidence>
<dbReference type="RefSeq" id="WP_108854464.1">
    <property type="nucleotide sequence ID" value="NZ_OMOQ01000003.1"/>
</dbReference>
<evidence type="ECO:0000256" key="1">
    <source>
        <dbReference type="ARBA" id="ARBA00004167"/>
    </source>
</evidence>
<reference evidence="9 10" key="1">
    <citation type="submission" date="2018-03" db="EMBL/GenBank/DDBJ databases">
        <authorList>
            <person name="Keele B.F."/>
        </authorList>
    </citation>
    <scope>NUCLEOTIDE SEQUENCE [LARGE SCALE GENOMIC DNA]</scope>
    <source>
        <strain evidence="9 10">CECT 8626</strain>
    </source>
</reference>
<keyword evidence="7" id="KW-0472">Membrane</keyword>
<name>A0A2R8BM22_9RHOB</name>
<comment type="subcellular location">
    <subcellularLocation>
        <location evidence="2">Endomembrane system</location>
    </subcellularLocation>
    <subcellularLocation>
        <location evidence="1">Membrane</location>
        <topology evidence="1">Single-pass membrane protein</topology>
    </subcellularLocation>
</comment>
<protein>
    <recommendedName>
        <fullName evidence="11">Glycosyltransferase family 29 (Sialyltransferase)</fullName>
    </recommendedName>
</protein>
<organism evidence="9 10">
    <name type="scientific">Albidovulum aquaemixtae</name>
    <dbReference type="NCBI Taxonomy" id="1542388"/>
    <lineage>
        <taxon>Bacteria</taxon>
        <taxon>Pseudomonadati</taxon>
        <taxon>Pseudomonadota</taxon>
        <taxon>Alphaproteobacteria</taxon>
        <taxon>Rhodobacterales</taxon>
        <taxon>Paracoccaceae</taxon>
        <taxon>Albidovulum</taxon>
    </lineage>
</organism>
<evidence type="ECO:0000256" key="3">
    <source>
        <dbReference type="ARBA" id="ARBA00022676"/>
    </source>
</evidence>
<evidence type="ECO:0000256" key="8">
    <source>
        <dbReference type="ARBA" id="ARBA00023180"/>
    </source>
</evidence>
<keyword evidence="6" id="KW-1133">Transmembrane helix</keyword>
<accession>A0A2R8BM22</accession>
<dbReference type="Gene3D" id="3.90.1480.20">
    <property type="entry name" value="Glycosyl transferase family 29"/>
    <property type="match status" value="1"/>
</dbReference>
<dbReference type="EMBL" id="OMOQ01000003">
    <property type="protein sequence ID" value="SPH24468.1"/>
    <property type="molecule type" value="Genomic_DNA"/>
</dbReference>